<evidence type="ECO:0000313" key="2">
    <source>
        <dbReference type="EMBL" id="GAA0720458.1"/>
    </source>
</evidence>
<dbReference type="Gene3D" id="1.10.1660.10">
    <property type="match status" value="1"/>
</dbReference>
<comment type="caution">
    <text evidence="2">The sequence shown here is derived from an EMBL/GenBank/DDBJ whole genome shotgun (WGS) entry which is preliminary data.</text>
</comment>
<dbReference type="RefSeq" id="WP_343792548.1">
    <property type="nucleotide sequence ID" value="NZ_BAAAEU010000024.1"/>
</dbReference>
<dbReference type="InterPro" id="IPR019734">
    <property type="entry name" value="TPR_rpt"/>
</dbReference>
<evidence type="ECO:0000313" key="3">
    <source>
        <dbReference type="Proteomes" id="UP001501523"/>
    </source>
</evidence>
<dbReference type="SMART" id="SM00028">
    <property type="entry name" value="TPR"/>
    <property type="match status" value="3"/>
</dbReference>
<dbReference type="PANTHER" id="PTHR44998:SF1">
    <property type="entry name" value="UDP-N-ACETYLGLUCOSAMINE--PEPTIDE N-ACETYLGLUCOSAMINYLTRANSFERASE 110 KDA SUBUNIT"/>
    <property type="match status" value="1"/>
</dbReference>
<dbReference type="PROSITE" id="PS50005">
    <property type="entry name" value="TPR"/>
    <property type="match status" value="2"/>
</dbReference>
<accession>A0ABP3U1M2</accession>
<evidence type="ECO:0008006" key="4">
    <source>
        <dbReference type="Google" id="ProtNLM"/>
    </source>
</evidence>
<dbReference type="Proteomes" id="UP001501523">
    <property type="component" value="Unassembled WGS sequence"/>
</dbReference>
<name>A0ABP3U1M2_9GAMM</name>
<sequence length="272" mass="30058">MHSYGVRDVEKLLRLPRSTIRSLIAAGFVTPARGPRNAWLFSFQDLIVLRTAQALAAANIPHRRIVRSLKDLRGRLPETMPLSGLSIGAIADHVVVREGGNRWQAESGQYVLAFEGDPAAGSLRVIEPPAAAAVEQDNWHAHGIALERSDAEAALRAYERAIAADPSRTDARINLGRLLHEQGRLEAAAQTYRAAIEAGGRDPLLFYNLGVLLDDMDRKPEAMQAYEAALHEDPQLADAHYNLALLCEELERPREAIRHMAQYRKLIGTRDG</sequence>
<dbReference type="Gene3D" id="1.25.40.10">
    <property type="entry name" value="Tetratricopeptide repeat domain"/>
    <property type="match status" value="1"/>
</dbReference>
<dbReference type="InterPro" id="IPR011990">
    <property type="entry name" value="TPR-like_helical_dom_sf"/>
</dbReference>
<organism evidence="2 3">
    <name type="scientific">Dokdonella soli</name>
    <dbReference type="NCBI Taxonomy" id="529810"/>
    <lineage>
        <taxon>Bacteria</taxon>
        <taxon>Pseudomonadati</taxon>
        <taxon>Pseudomonadota</taxon>
        <taxon>Gammaproteobacteria</taxon>
        <taxon>Lysobacterales</taxon>
        <taxon>Rhodanobacteraceae</taxon>
        <taxon>Dokdonella</taxon>
    </lineage>
</organism>
<reference evidence="3" key="1">
    <citation type="journal article" date="2019" name="Int. J. Syst. Evol. Microbiol.">
        <title>The Global Catalogue of Microorganisms (GCM) 10K type strain sequencing project: providing services to taxonomists for standard genome sequencing and annotation.</title>
        <authorList>
            <consortium name="The Broad Institute Genomics Platform"/>
            <consortium name="The Broad Institute Genome Sequencing Center for Infectious Disease"/>
            <person name="Wu L."/>
            <person name="Ma J."/>
        </authorList>
    </citation>
    <scope>NUCLEOTIDE SEQUENCE [LARGE SCALE GENOMIC DNA]</scope>
    <source>
        <strain evidence="3">JCM 15421</strain>
    </source>
</reference>
<dbReference type="EMBL" id="BAAAEU010000024">
    <property type="protein sequence ID" value="GAA0720458.1"/>
    <property type="molecule type" value="Genomic_DNA"/>
</dbReference>
<dbReference type="SUPFAM" id="SSF48452">
    <property type="entry name" value="TPR-like"/>
    <property type="match status" value="1"/>
</dbReference>
<keyword evidence="1" id="KW-0802">TPR repeat</keyword>
<proteinExistence type="predicted"/>
<feature type="repeat" description="TPR" evidence="1">
    <location>
        <begin position="203"/>
        <end position="236"/>
    </location>
</feature>
<dbReference type="PANTHER" id="PTHR44998">
    <property type="match status" value="1"/>
</dbReference>
<keyword evidence="3" id="KW-1185">Reference proteome</keyword>
<evidence type="ECO:0000256" key="1">
    <source>
        <dbReference type="PROSITE-ProRule" id="PRU00339"/>
    </source>
</evidence>
<feature type="repeat" description="TPR" evidence="1">
    <location>
        <begin position="169"/>
        <end position="202"/>
    </location>
</feature>
<gene>
    <name evidence="2" type="ORF">GCM10009105_29890</name>
</gene>
<dbReference type="Pfam" id="PF13432">
    <property type="entry name" value="TPR_16"/>
    <property type="match status" value="2"/>
</dbReference>
<protein>
    <recommendedName>
        <fullName evidence="4">Tetratricopeptide repeat protein</fullName>
    </recommendedName>
</protein>